<proteinExistence type="predicted"/>
<evidence type="ECO:0000313" key="2">
    <source>
        <dbReference type="EMBL" id="MCR6544265.1"/>
    </source>
</evidence>
<organism evidence="2 3">
    <name type="scientific">Dehalobacterium formicoaceticum</name>
    <dbReference type="NCBI Taxonomy" id="51515"/>
    <lineage>
        <taxon>Bacteria</taxon>
        <taxon>Bacillati</taxon>
        <taxon>Bacillota</taxon>
        <taxon>Clostridia</taxon>
        <taxon>Eubacteriales</taxon>
        <taxon>Peptococcaceae</taxon>
        <taxon>Dehalobacterium</taxon>
    </lineage>
</organism>
<feature type="chain" id="PRO_5046979183" description="Peptidase C1A papain C-terminal domain-containing protein" evidence="1">
    <location>
        <begin position="20"/>
        <end position="325"/>
    </location>
</feature>
<name>A0ABT1Y074_9FIRM</name>
<protein>
    <recommendedName>
        <fullName evidence="4">Peptidase C1A papain C-terminal domain-containing protein</fullName>
    </recommendedName>
</protein>
<dbReference type="EMBL" id="JANPWE010000001">
    <property type="protein sequence ID" value="MCR6544265.1"/>
    <property type="molecule type" value="Genomic_DNA"/>
</dbReference>
<comment type="caution">
    <text evidence="2">The sequence shown here is derived from an EMBL/GenBank/DDBJ whole genome shotgun (WGS) entry which is preliminary data.</text>
</comment>
<dbReference type="Pfam" id="PF16683">
    <property type="entry name" value="TGase_elicitor"/>
    <property type="match status" value="1"/>
</dbReference>
<keyword evidence="3" id="KW-1185">Reference proteome</keyword>
<reference evidence="2 3" key="1">
    <citation type="submission" date="2022-08" db="EMBL/GenBank/DDBJ databases">
        <title>Proteogenomics of the novel Dehalobacterium formicoaceticum strain EZ94 highlights a key role of methyltransferases during anaerobic dichloromethane degradation.</title>
        <authorList>
            <person name="Wasmund K."/>
        </authorList>
    </citation>
    <scope>NUCLEOTIDE SEQUENCE [LARGE SCALE GENOMIC DNA]</scope>
    <source>
        <strain evidence="2 3">EZ94</strain>
    </source>
</reference>
<accession>A0ABT1Y074</accession>
<gene>
    <name evidence="2" type="ORF">NVS47_01840</name>
</gene>
<keyword evidence="1" id="KW-0732">Signal</keyword>
<evidence type="ECO:0000313" key="3">
    <source>
        <dbReference type="Proteomes" id="UP001524944"/>
    </source>
</evidence>
<feature type="signal peptide" evidence="1">
    <location>
        <begin position="1"/>
        <end position="19"/>
    </location>
</feature>
<dbReference type="InterPro" id="IPR032048">
    <property type="entry name" value="TGase_elicitor"/>
</dbReference>
<sequence length="325" mass="37422">MKILKFIFCLCLILLTVLAGFDYQSTISQEVIPTFPALHDPDDPLLNEGKSKNTPWSGWWWPFYEKAPPNLYNPDGPMDKYDQVSINRGQPNPGAMSWEKEHHYTDKKSEGWFGHCNGWAAAAVLEAEPQNPKDVTEVHFEVNDIMGLLSEWHWFDSAVAFYGTRYYDENDNADDIFPHEFHRMIISYIGKQGLPIIMDISGGTSERSNPQVWNFPAFQYKLSYRPDKDNKEKTHVHCRLWFTDTTRPSALELKTFTEDYFYWIEGEKGNPTSGAWETAKEGGWGSSGDSRKKHPDFIWYPAVAKSHPILGHSQYLEIVGQGENR</sequence>
<dbReference type="RefSeq" id="WP_257911869.1">
    <property type="nucleotide sequence ID" value="NZ_JANPWE010000001.1"/>
</dbReference>
<dbReference type="Proteomes" id="UP001524944">
    <property type="component" value="Unassembled WGS sequence"/>
</dbReference>
<evidence type="ECO:0000256" key="1">
    <source>
        <dbReference type="SAM" id="SignalP"/>
    </source>
</evidence>
<evidence type="ECO:0008006" key="4">
    <source>
        <dbReference type="Google" id="ProtNLM"/>
    </source>
</evidence>